<keyword evidence="3" id="KW-0597">Phosphoprotein</keyword>
<dbReference type="PROSITE" id="PS50109">
    <property type="entry name" value="HIS_KIN"/>
    <property type="match status" value="1"/>
</dbReference>
<dbReference type="EMBL" id="BRVO01000002">
    <property type="protein sequence ID" value="GLB49176.1"/>
    <property type="molecule type" value="Genomic_DNA"/>
</dbReference>
<dbReference type="InterPro" id="IPR004358">
    <property type="entry name" value="Sig_transdc_His_kin-like_C"/>
</dbReference>
<evidence type="ECO:0000313" key="10">
    <source>
        <dbReference type="Proteomes" id="UP001143543"/>
    </source>
</evidence>
<dbReference type="PANTHER" id="PTHR43304">
    <property type="entry name" value="PHYTOCHROME-LIKE PROTEIN CPH1"/>
    <property type="match status" value="1"/>
</dbReference>
<dbReference type="InterPro" id="IPR052162">
    <property type="entry name" value="Sensor_kinase/Photoreceptor"/>
</dbReference>
<dbReference type="SUPFAM" id="SSF55785">
    <property type="entry name" value="PYP-like sensor domain (PAS domain)"/>
    <property type="match status" value="1"/>
</dbReference>
<dbReference type="EC" id="2.7.13.3" evidence="2"/>
<dbReference type="CDD" id="cd00082">
    <property type="entry name" value="HisKA"/>
    <property type="match status" value="1"/>
</dbReference>
<evidence type="ECO:0000259" key="8">
    <source>
        <dbReference type="PROSITE" id="PS50113"/>
    </source>
</evidence>
<comment type="catalytic activity">
    <reaction evidence="1">
        <text>ATP + protein L-histidine = ADP + protein N-phospho-L-histidine.</text>
        <dbReference type="EC" id="2.7.13.3"/>
    </reaction>
</comment>
<evidence type="ECO:0000256" key="4">
    <source>
        <dbReference type="ARBA" id="ARBA00022679"/>
    </source>
</evidence>
<dbReference type="InterPro" id="IPR036890">
    <property type="entry name" value="HATPase_C_sf"/>
</dbReference>
<dbReference type="Gene3D" id="3.30.565.10">
    <property type="entry name" value="Histidine kinase-like ATPase, C-terminal domain"/>
    <property type="match status" value="1"/>
</dbReference>
<feature type="domain" description="PAS" evidence="7">
    <location>
        <begin position="27"/>
        <end position="84"/>
    </location>
</feature>
<accession>A0ABQ5MIC1</accession>
<evidence type="ECO:0000256" key="3">
    <source>
        <dbReference type="ARBA" id="ARBA00022553"/>
    </source>
</evidence>
<dbReference type="PRINTS" id="PR00344">
    <property type="entry name" value="BCTRLSENSOR"/>
</dbReference>
<keyword evidence="10" id="KW-1185">Reference proteome</keyword>
<dbReference type="Pfam" id="PF13426">
    <property type="entry name" value="PAS_9"/>
    <property type="match status" value="1"/>
</dbReference>
<dbReference type="InterPro" id="IPR003594">
    <property type="entry name" value="HATPase_dom"/>
</dbReference>
<dbReference type="InterPro" id="IPR036097">
    <property type="entry name" value="HisK_dim/P_sf"/>
</dbReference>
<dbReference type="CDD" id="cd00130">
    <property type="entry name" value="PAS"/>
    <property type="match status" value="1"/>
</dbReference>
<organism evidence="9 10">
    <name type="scientific">Neptunitalea lumnitzerae</name>
    <dbReference type="NCBI Taxonomy" id="2965509"/>
    <lineage>
        <taxon>Bacteria</taxon>
        <taxon>Pseudomonadati</taxon>
        <taxon>Bacteroidota</taxon>
        <taxon>Flavobacteriia</taxon>
        <taxon>Flavobacteriales</taxon>
        <taxon>Flavobacteriaceae</taxon>
        <taxon>Neptunitalea</taxon>
    </lineage>
</organism>
<proteinExistence type="predicted"/>
<dbReference type="InterPro" id="IPR003661">
    <property type="entry name" value="HisK_dim/P_dom"/>
</dbReference>
<gene>
    <name evidence="9" type="ORF">Y10_15440</name>
</gene>
<dbReference type="Gene3D" id="3.30.450.20">
    <property type="entry name" value="PAS domain"/>
    <property type="match status" value="1"/>
</dbReference>
<keyword evidence="4" id="KW-0808">Transferase</keyword>
<evidence type="ECO:0000259" key="6">
    <source>
        <dbReference type="PROSITE" id="PS50109"/>
    </source>
</evidence>
<evidence type="ECO:0000256" key="1">
    <source>
        <dbReference type="ARBA" id="ARBA00000085"/>
    </source>
</evidence>
<dbReference type="SMART" id="SM00388">
    <property type="entry name" value="HisKA"/>
    <property type="match status" value="1"/>
</dbReference>
<dbReference type="PANTHER" id="PTHR43304:SF1">
    <property type="entry name" value="PAC DOMAIN-CONTAINING PROTEIN"/>
    <property type="match status" value="1"/>
</dbReference>
<keyword evidence="5" id="KW-0418">Kinase</keyword>
<protein>
    <recommendedName>
        <fullName evidence="2">histidine kinase</fullName>
        <ecNumber evidence="2">2.7.13.3</ecNumber>
    </recommendedName>
</protein>
<dbReference type="InterPro" id="IPR005467">
    <property type="entry name" value="His_kinase_dom"/>
</dbReference>
<dbReference type="RefSeq" id="WP_281764820.1">
    <property type="nucleotide sequence ID" value="NZ_BRVO01000002.1"/>
</dbReference>
<feature type="domain" description="PAC" evidence="8">
    <location>
        <begin position="80"/>
        <end position="138"/>
    </location>
</feature>
<dbReference type="InterPro" id="IPR000700">
    <property type="entry name" value="PAS-assoc_C"/>
</dbReference>
<evidence type="ECO:0000259" key="7">
    <source>
        <dbReference type="PROSITE" id="PS50112"/>
    </source>
</evidence>
<name>A0ABQ5MIC1_9FLAO</name>
<evidence type="ECO:0000313" key="9">
    <source>
        <dbReference type="EMBL" id="GLB49176.1"/>
    </source>
</evidence>
<dbReference type="Pfam" id="PF00512">
    <property type="entry name" value="HisKA"/>
    <property type="match status" value="1"/>
</dbReference>
<comment type="caution">
    <text evidence="9">The sequence shown here is derived from an EMBL/GenBank/DDBJ whole genome shotgun (WGS) entry which is preliminary data.</text>
</comment>
<feature type="domain" description="Histidine kinase" evidence="6">
    <location>
        <begin position="156"/>
        <end position="368"/>
    </location>
</feature>
<dbReference type="SUPFAM" id="SSF47384">
    <property type="entry name" value="Homodimeric domain of signal transducing histidine kinase"/>
    <property type="match status" value="1"/>
</dbReference>
<sequence>MKDTTSTLTDKFRETPKIFDEIEDYAIILLDVNGNIINWNRGAERIKGYSAYEILGKNFRQFYTQKDLDFGKPDMLIEKARNEGKAIDEGWRIKKDGSAFWGSVTITARHNDLGEVIGFIKVTRDLTERKRAEEALLKHTREIEIKNKELEQYTYIASHDLQEPIRTVINFVELLNSEYEEKLDENAKLYMSFISEASHRMSNLVKGLLDFTRIGNTKQLVTVNCNKLVESLLQDLEVKISESKAEIIVGDLPEIKAYEPELISLFLNLITNAIKFRKNDVTPKIKITSKLEKDGWHFSVKDNGIGIKERYLSKIFVMFQRLHSRSEFDGTGIGLAYCKKIVDLHNGRIWVESEFGNGSNFFFSLGAK</sequence>
<dbReference type="SMART" id="SM00387">
    <property type="entry name" value="HATPase_c"/>
    <property type="match status" value="1"/>
</dbReference>
<evidence type="ECO:0000256" key="2">
    <source>
        <dbReference type="ARBA" id="ARBA00012438"/>
    </source>
</evidence>
<evidence type="ECO:0000256" key="5">
    <source>
        <dbReference type="ARBA" id="ARBA00022777"/>
    </source>
</evidence>
<dbReference type="Pfam" id="PF02518">
    <property type="entry name" value="HATPase_c"/>
    <property type="match status" value="1"/>
</dbReference>
<dbReference type="SUPFAM" id="SSF55874">
    <property type="entry name" value="ATPase domain of HSP90 chaperone/DNA topoisomerase II/histidine kinase"/>
    <property type="match status" value="1"/>
</dbReference>
<dbReference type="Gene3D" id="1.10.287.130">
    <property type="match status" value="1"/>
</dbReference>
<dbReference type="Proteomes" id="UP001143543">
    <property type="component" value="Unassembled WGS sequence"/>
</dbReference>
<dbReference type="PROSITE" id="PS50112">
    <property type="entry name" value="PAS"/>
    <property type="match status" value="1"/>
</dbReference>
<dbReference type="InterPro" id="IPR035965">
    <property type="entry name" value="PAS-like_dom_sf"/>
</dbReference>
<reference evidence="9" key="1">
    <citation type="submission" date="2022-07" db="EMBL/GenBank/DDBJ databases">
        <title>Taxonomy of Novel Oxalotrophic and Methylotrophic Bacteria.</title>
        <authorList>
            <person name="Sahin N."/>
            <person name="Tani A."/>
        </authorList>
    </citation>
    <scope>NUCLEOTIDE SEQUENCE</scope>
    <source>
        <strain evidence="9">Y10</strain>
    </source>
</reference>
<dbReference type="InterPro" id="IPR000014">
    <property type="entry name" value="PAS"/>
</dbReference>
<dbReference type="NCBIfam" id="TIGR00229">
    <property type="entry name" value="sensory_box"/>
    <property type="match status" value="1"/>
</dbReference>
<dbReference type="PROSITE" id="PS50113">
    <property type="entry name" value="PAC"/>
    <property type="match status" value="1"/>
</dbReference>